<gene>
    <name evidence="1" type="ORF">GCM10007857_07690</name>
</gene>
<reference evidence="2" key="1">
    <citation type="journal article" date="2019" name="Int. J. Syst. Evol. Microbiol.">
        <title>The Global Catalogue of Microorganisms (GCM) 10K type strain sequencing project: providing services to taxonomists for standard genome sequencing and annotation.</title>
        <authorList>
            <consortium name="The Broad Institute Genomics Platform"/>
            <consortium name="The Broad Institute Genome Sequencing Center for Infectious Disease"/>
            <person name="Wu L."/>
            <person name="Ma J."/>
        </authorList>
    </citation>
    <scope>NUCLEOTIDE SEQUENCE [LARGE SCALE GENOMIC DNA]</scope>
    <source>
        <strain evidence="2">NBRC 102520</strain>
    </source>
</reference>
<sequence length="405" mass="43703">MLDKGTLGEVIQALDLVGAASLKGHALREARDLDRHLVLDAGYRVFAAWPLALDSILDGLLARSGIGPGKWGAAAAYGHFHTGLNELRNGPIAAALKERTRRHAIANGVAISRTVFGVAQTAKDLCSIKDAASRLGLGFDRARRELAHRGLVPARTRRGTPVVIPQTAVDNLISERLGTVKIKQAAQDLRIGRTQARRLVAAGIIERRGALRRSDIDGLLQKLSSRAPTHIGRDGVPLPRACRSARLPIEAAVAAILQGRASLAGYRSGRGLEGIYARISDLRALGKDHRDAMTIEDAARTLKLKWETVKKLTQLRLIRAGNAGIPRAAIEAFQADFVAGAHLAQAAGLRPRTLMKVMSKAGICPVVAPPRCRQVFYRREEILNASQFRSKHPLVHSAALRNRAG</sequence>
<comment type="caution">
    <text evidence="1">The sequence shown here is derived from an EMBL/GenBank/DDBJ whole genome shotgun (WGS) entry which is preliminary data.</text>
</comment>
<evidence type="ECO:0000313" key="2">
    <source>
        <dbReference type="Proteomes" id="UP001156905"/>
    </source>
</evidence>
<evidence type="ECO:0000313" key="1">
    <source>
        <dbReference type="EMBL" id="GLR84059.1"/>
    </source>
</evidence>
<name>A0ABQ6APL9_9BRAD</name>
<protein>
    <recommendedName>
        <fullName evidence="3">Helix-turn-helix domain-containing protein</fullName>
    </recommendedName>
</protein>
<accession>A0ABQ6APL9</accession>
<proteinExistence type="predicted"/>
<dbReference type="Proteomes" id="UP001156905">
    <property type="component" value="Unassembled WGS sequence"/>
</dbReference>
<organism evidence="1 2">
    <name type="scientific">Bradyrhizobium iriomotense</name>
    <dbReference type="NCBI Taxonomy" id="441950"/>
    <lineage>
        <taxon>Bacteria</taxon>
        <taxon>Pseudomonadati</taxon>
        <taxon>Pseudomonadota</taxon>
        <taxon>Alphaproteobacteria</taxon>
        <taxon>Hyphomicrobiales</taxon>
        <taxon>Nitrobacteraceae</taxon>
        <taxon>Bradyrhizobium</taxon>
    </lineage>
</organism>
<evidence type="ECO:0008006" key="3">
    <source>
        <dbReference type="Google" id="ProtNLM"/>
    </source>
</evidence>
<dbReference type="EMBL" id="BSOW01000002">
    <property type="protein sequence ID" value="GLR84059.1"/>
    <property type="molecule type" value="Genomic_DNA"/>
</dbReference>
<keyword evidence="2" id="KW-1185">Reference proteome</keyword>